<accession>A0AAF0YTW7</accession>
<dbReference type="CDD" id="cd00090">
    <property type="entry name" value="HTH_ARSR"/>
    <property type="match status" value="1"/>
</dbReference>
<dbReference type="PANTHER" id="PTHR30363">
    <property type="entry name" value="HTH-TYPE TRANSCRIPTIONAL REGULATOR SRLR-RELATED"/>
    <property type="match status" value="1"/>
</dbReference>
<dbReference type="Proteomes" id="UP000234560">
    <property type="component" value="Chromosome"/>
</dbReference>
<reference evidence="1" key="1">
    <citation type="submission" date="2017-12" db="EMBL/GenBank/DDBJ databases">
        <authorList>
            <person name="Thomas-White K."/>
            <person name="Wolfe A.J."/>
        </authorList>
    </citation>
    <scope>NUCLEOTIDE SEQUENCE</scope>
    <source>
        <strain evidence="1">UMB0763</strain>
    </source>
</reference>
<gene>
    <name evidence="1" type="ORF">CYJ47_05815</name>
</gene>
<dbReference type="PANTHER" id="PTHR30363:SF28">
    <property type="entry name" value="TRANSCRIPTIONAL REGULATORY PROTEIN-RELATED"/>
    <property type="match status" value="1"/>
</dbReference>
<dbReference type="AlphaFoldDB" id="A0AAF0YTW7"/>
<dbReference type="InterPro" id="IPR036390">
    <property type="entry name" value="WH_DNA-bd_sf"/>
</dbReference>
<dbReference type="KEGG" id="cpyr:CYJ47_05815"/>
<dbReference type="EMBL" id="CP136958">
    <property type="protein sequence ID" value="WOT03269.1"/>
    <property type="molecule type" value="Genomic_DNA"/>
</dbReference>
<sequence length="220" mass="23921">MDTRETILNLLLKDGPLAATDLATRLSMSAAGVRRQLDLLEEEGFITATEARQSKARGRGRPAKKFILTAKGREQFGHGYDELAVNALRALRKSGGEDAIMVFARERIEEILHSVEKQTATEGAISAEEVEELAQKLAEELTHHGYAAEVQENSKGVQLCTHHCPISEVASEFPELCAAEGEIISRILGQHVQPLATIADGNGICTTNIPITPIDRRSNA</sequence>
<evidence type="ECO:0000313" key="2">
    <source>
        <dbReference type="Proteomes" id="UP000234560"/>
    </source>
</evidence>
<protein>
    <submittedName>
        <fullName evidence="1">Metalloregulator ArsR/SmtB family transcription factor</fullName>
    </submittedName>
</protein>
<name>A0AAF0YTW7_9CORY</name>
<dbReference type="InterPro" id="IPR050313">
    <property type="entry name" value="Carb_Metab_HTH_regulators"/>
</dbReference>
<dbReference type="InterPro" id="IPR011991">
    <property type="entry name" value="ArsR-like_HTH"/>
</dbReference>
<dbReference type="SUPFAM" id="SSF46785">
    <property type="entry name" value="Winged helix' DNA-binding domain"/>
    <property type="match status" value="1"/>
</dbReference>
<dbReference type="Pfam" id="PF13412">
    <property type="entry name" value="HTH_24"/>
    <property type="match status" value="1"/>
</dbReference>
<dbReference type="Gene3D" id="1.10.10.10">
    <property type="entry name" value="Winged helix-like DNA-binding domain superfamily/Winged helix DNA-binding domain"/>
    <property type="match status" value="1"/>
</dbReference>
<dbReference type="InterPro" id="IPR036388">
    <property type="entry name" value="WH-like_DNA-bd_sf"/>
</dbReference>
<evidence type="ECO:0000313" key="1">
    <source>
        <dbReference type="EMBL" id="WOT03269.1"/>
    </source>
</evidence>
<reference evidence="1" key="2">
    <citation type="submission" date="2023-10" db="EMBL/GenBank/DDBJ databases">
        <authorList>
            <person name="Choi B."/>
        </authorList>
    </citation>
    <scope>NUCLEOTIDE SEQUENCE</scope>
    <source>
        <strain evidence="1">UMB0763</strain>
    </source>
</reference>
<dbReference type="RefSeq" id="WP_180805579.1">
    <property type="nucleotide sequence ID" value="NZ_CP136958.1"/>
</dbReference>
<organism evidence="1 2">
    <name type="scientific">Corynebacterium pyruviciproducens</name>
    <dbReference type="NCBI Taxonomy" id="598660"/>
    <lineage>
        <taxon>Bacteria</taxon>
        <taxon>Bacillati</taxon>
        <taxon>Actinomycetota</taxon>
        <taxon>Actinomycetes</taxon>
        <taxon>Mycobacteriales</taxon>
        <taxon>Corynebacteriaceae</taxon>
        <taxon>Corynebacterium</taxon>
    </lineage>
</organism>
<proteinExistence type="predicted"/>